<dbReference type="PROSITE" id="PS50005">
    <property type="entry name" value="TPR"/>
    <property type="match status" value="5"/>
</dbReference>
<gene>
    <name evidence="3" type="primary">Ift88</name>
    <name evidence="3" type="ORF">CEXT_790191</name>
</gene>
<dbReference type="Pfam" id="PF13181">
    <property type="entry name" value="TPR_8"/>
    <property type="match status" value="2"/>
</dbReference>
<evidence type="ECO:0000256" key="2">
    <source>
        <dbReference type="SAM" id="MobiDB-lite"/>
    </source>
</evidence>
<feature type="compositionally biased region" description="Low complexity" evidence="2">
    <location>
        <begin position="541"/>
        <end position="563"/>
    </location>
</feature>
<dbReference type="Gene3D" id="1.25.40.10">
    <property type="entry name" value="Tetratricopeptide repeat domain"/>
    <property type="match status" value="2"/>
</dbReference>
<accession>A0AAV4TIS6</accession>
<feature type="repeat" description="TPR" evidence="1">
    <location>
        <begin position="79"/>
        <end position="112"/>
    </location>
</feature>
<dbReference type="GO" id="GO:0036064">
    <property type="term" value="C:ciliary basal body"/>
    <property type="evidence" value="ECO:0007669"/>
    <property type="project" value="TreeGrafter"/>
</dbReference>
<protein>
    <submittedName>
        <fullName evidence="3">Intraflagellar transport protein 88 homolog</fullName>
    </submittedName>
</protein>
<feature type="repeat" description="TPR" evidence="1">
    <location>
        <begin position="305"/>
        <end position="338"/>
    </location>
</feature>
<dbReference type="InterPro" id="IPR019734">
    <property type="entry name" value="TPR_rpt"/>
</dbReference>
<evidence type="ECO:0000256" key="1">
    <source>
        <dbReference type="PROSITE-ProRule" id="PRU00339"/>
    </source>
</evidence>
<dbReference type="EMBL" id="BPLR01011354">
    <property type="protein sequence ID" value="GIY46024.1"/>
    <property type="molecule type" value="Genomic_DNA"/>
</dbReference>
<keyword evidence="4" id="KW-1185">Reference proteome</keyword>
<sequence>MSIKFIFLKSLDKAKEAASKERALTRQRDQLSLEITPNMDLTFSVLLNLATQYGNNEMYGEAMNTYQIIIKNRSFSNAGRLKTNMGNLCFNQGNYPKAIKFYRMALDQVPNTHRDMRIKIMKNIGLAFVKLGQYTDAITSYEYIMAEKADFRTALHLLLYEDKYSLSTEDPQTNLIVEAIKSDSLRKIERQRKQEAEWTILTAAKLIAPVIADTFAAGYEWCVDQIKLSPYADLGNDLEINKAVTYLRKREFNQAIETLKGFERKETKVASTAATNLAFLYYLQGDISQAEKCADQAVIADRYNAGALVNKGNCCLSKGEFEKAIEFYKEALSNEASCVEALYNLGLSYKKLNNAEDALESFYKLHGIVRNHPLVIYQIASLYEQLEDIDQALEWYQQVITLVPTDPYLLAKIGDMFDSEGDKQQAFQYHSDSYRYFPSNMEIIQKLGSYYIESQMFEEAIKFFERAAIIQPNQVKWKLMVAACQRRSGNYQQALEEYKSIHRRFPDDVECLRFLLKRQKEVKTQRTASSGSRPGSRRSSSRASRDGSASSLSNSSLPLGSPRQTHSGHSLTTSAKSLSNAQKILEADEFSPLEDRQDISFRDSSASRHSRPKTASGNKDDFEDDDIATDLLPD</sequence>
<dbReference type="SUPFAM" id="SSF48452">
    <property type="entry name" value="TPR-like"/>
    <property type="match status" value="2"/>
</dbReference>
<dbReference type="InterPro" id="IPR011990">
    <property type="entry name" value="TPR-like_helical_dom_sf"/>
</dbReference>
<dbReference type="GO" id="GO:0042073">
    <property type="term" value="P:intraciliary transport"/>
    <property type="evidence" value="ECO:0007669"/>
    <property type="project" value="TreeGrafter"/>
</dbReference>
<dbReference type="Proteomes" id="UP001054945">
    <property type="component" value="Unassembled WGS sequence"/>
</dbReference>
<keyword evidence="1" id="KW-0802">TPR repeat</keyword>
<dbReference type="PANTHER" id="PTHR44117">
    <property type="entry name" value="INTRAFLAGELLAR TRANSPORT PROTEIN 88 HOMOLOG"/>
    <property type="match status" value="1"/>
</dbReference>
<evidence type="ECO:0000313" key="4">
    <source>
        <dbReference type="Proteomes" id="UP001054945"/>
    </source>
</evidence>
<dbReference type="GO" id="GO:0097730">
    <property type="term" value="C:non-motile cilium"/>
    <property type="evidence" value="ECO:0007669"/>
    <property type="project" value="TreeGrafter"/>
</dbReference>
<organism evidence="3 4">
    <name type="scientific">Caerostris extrusa</name>
    <name type="common">Bark spider</name>
    <name type="synonym">Caerostris bankana</name>
    <dbReference type="NCBI Taxonomy" id="172846"/>
    <lineage>
        <taxon>Eukaryota</taxon>
        <taxon>Metazoa</taxon>
        <taxon>Ecdysozoa</taxon>
        <taxon>Arthropoda</taxon>
        <taxon>Chelicerata</taxon>
        <taxon>Arachnida</taxon>
        <taxon>Araneae</taxon>
        <taxon>Araneomorphae</taxon>
        <taxon>Entelegynae</taxon>
        <taxon>Araneoidea</taxon>
        <taxon>Araneidae</taxon>
        <taxon>Caerostris</taxon>
    </lineage>
</organism>
<evidence type="ECO:0000313" key="3">
    <source>
        <dbReference type="EMBL" id="GIY46024.1"/>
    </source>
</evidence>
<dbReference type="Pfam" id="PF13424">
    <property type="entry name" value="TPR_12"/>
    <property type="match status" value="1"/>
</dbReference>
<comment type="caution">
    <text evidence="3">The sequence shown here is derived from an EMBL/GenBank/DDBJ whole genome shotgun (WGS) entry which is preliminary data.</text>
</comment>
<dbReference type="PANTHER" id="PTHR44117:SF1">
    <property type="entry name" value="INTRAFLAGELLAR TRANSPORT PROTEIN 88 HOMOLOG"/>
    <property type="match status" value="1"/>
</dbReference>
<reference evidence="3 4" key="1">
    <citation type="submission" date="2021-06" db="EMBL/GenBank/DDBJ databases">
        <title>Caerostris extrusa draft genome.</title>
        <authorList>
            <person name="Kono N."/>
            <person name="Arakawa K."/>
        </authorList>
    </citation>
    <scope>NUCLEOTIDE SEQUENCE [LARGE SCALE GENOMIC DNA]</scope>
</reference>
<name>A0AAV4TIS6_CAEEX</name>
<feature type="compositionally biased region" description="Acidic residues" evidence="2">
    <location>
        <begin position="621"/>
        <end position="634"/>
    </location>
</feature>
<feature type="repeat" description="TPR" evidence="1">
    <location>
        <begin position="441"/>
        <end position="474"/>
    </location>
</feature>
<dbReference type="GO" id="GO:0097546">
    <property type="term" value="C:ciliary base"/>
    <property type="evidence" value="ECO:0007669"/>
    <property type="project" value="TreeGrafter"/>
</dbReference>
<dbReference type="Pfam" id="PF00515">
    <property type="entry name" value="TPR_1"/>
    <property type="match status" value="1"/>
</dbReference>
<feature type="region of interest" description="Disordered" evidence="2">
    <location>
        <begin position="523"/>
        <end position="634"/>
    </location>
</feature>
<dbReference type="GO" id="GO:1905515">
    <property type="term" value="P:non-motile cilium assembly"/>
    <property type="evidence" value="ECO:0007669"/>
    <property type="project" value="TreeGrafter"/>
</dbReference>
<feature type="repeat" description="TPR" evidence="1">
    <location>
        <begin position="373"/>
        <end position="406"/>
    </location>
</feature>
<feature type="compositionally biased region" description="Polar residues" evidence="2">
    <location>
        <begin position="564"/>
        <end position="582"/>
    </location>
</feature>
<dbReference type="AlphaFoldDB" id="A0AAV4TIS6"/>
<feature type="repeat" description="TPR" evidence="1">
    <location>
        <begin position="339"/>
        <end position="372"/>
    </location>
</feature>
<dbReference type="GO" id="GO:0005814">
    <property type="term" value="C:centriole"/>
    <property type="evidence" value="ECO:0007669"/>
    <property type="project" value="TreeGrafter"/>
</dbReference>
<dbReference type="GO" id="GO:0019894">
    <property type="term" value="F:kinesin binding"/>
    <property type="evidence" value="ECO:0007669"/>
    <property type="project" value="TreeGrafter"/>
</dbReference>
<proteinExistence type="predicted"/>
<dbReference type="Pfam" id="PF13174">
    <property type="entry name" value="TPR_6"/>
    <property type="match status" value="2"/>
</dbReference>
<dbReference type="SMART" id="SM00028">
    <property type="entry name" value="TPR"/>
    <property type="match status" value="10"/>
</dbReference>